<keyword evidence="6 7" id="KW-0472">Membrane</keyword>
<dbReference type="SFLD" id="SFLDG01129">
    <property type="entry name" value="C1.5:_HAD__Beta-PGM__Phosphata"/>
    <property type="match status" value="1"/>
</dbReference>
<dbReference type="EMBL" id="JQIF01000009">
    <property type="protein sequence ID" value="KGJ54742.1"/>
    <property type="molecule type" value="Genomic_DNA"/>
</dbReference>
<accession>A0A099IC45</accession>
<dbReference type="AlphaFoldDB" id="A0A099IC45"/>
<feature type="binding site" evidence="7">
    <location>
        <position position="136"/>
    </location>
    <ligand>
        <name>a 1,2-diacyl-sn-glycero-3-phospho-(1'-sn-glycerol)</name>
        <dbReference type="ChEBI" id="CHEBI:64716"/>
    </ligand>
</feature>
<dbReference type="NCBIfam" id="TIGR00544">
    <property type="entry name" value="lgt"/>
    <property type="match status" value="1"/>
</dbReference>
<keyword evidence="4 7" id="KW-0812">Transmembrane</keyword>
<dbReference type="GO" id="GO:0005886">
    <property type="term" value="C:plasma membrane"/>
    <property type="evidence" value="ECO:0007669"/>
    <property type="project" value="UniProtKB-SubCell"/>
</dbReference>
<keyword evidence="3 7" id="KW-0808">Transferase</keyword>
<organism evidence="8 9">
    <name type="scientific">Clostridium innocuum</name>
    <dbReference type="NCBI Taxonomy" id="1522"/>
    <lineage>
        <taxon>Bacteria</taxon>
        <taxon>Bacillati</taxon>
        <taxon>Bacillota</taxon>
        <taxon>Clostridia</taxon>
        <taxon>Eubacteriales</taxon>
        <taxon>Clostridiaceae</taxon>
        <taxon>Clostridium</taxon>
    </lineage>
</organism>
<evidence type="ECO:0000256" key="7">
    <source>
        <dbReference type="HAMAP-Rule" id="MF_01147"/>
    </source>
</evidence>
<comment type="similarity">
    <text evidence="1 7">Belongs to the Lgt family.</text>
</comment>
<dbReference type="NCBIfam" id="TIGR01509">
    <property type="entry name" value="HAD-SF-IA-v3"/>
    <property type="match status" value="1"/>
</dbReference>
<keyword evidence="5 7" id="KW-1133">Transmembrane helix</keyword>
<evidence type="ECO:0000313" key="8">
    <source>
        <dbReference type="EMBL" id="KGJ54742.1"/>
    </source>
</evidence>
<proteinExistence type="inferred from homology"/>
<feature type="transmembrane region" description="Helical" evidence="7">
    <location>
        <begin position="236"/>
        <end position="256"/>
    </location>
</feature>
<evidence type="ECO:0000313" key="9">
    <source>
        <dbReference type="Proteomes" id="UP000030008"/>
    </source>
</evidence>
<feature type="transmembrane region" description="Helical" evidence="7">
    <location>
        <begin position="91"/>
        <end position="110"/>
    </location>
</feature>
<dbReference type="EC" id="2.5.1.145" evidence="7"/>
<feature type="transmembrane region" description="Helical" evidence="7">
    <location>
        <begin position="49"/>
        <end position="71"/>
    </location>
</feature>
<evidence type="ECO:0000256" key="2">
    <source>
        <dbReference type="ARBA" id="ARBA00022475"/>
    </source>
</evidence>
<dbReference type="GO" id="GO:0042158">
    <property type="term" value="P:lipoprotein biosynthetic process"/>
    <property type="evidence" value="ECO:0007669"/>
    <property type="project" value="UniProtKB-UniRule"/>
</dbReference>
<dbReference type="InterPro" id="IPR023214">
    <property type="entry name" value="HAD_sf"/>
</dbReference>
<evidence type="ECO:0000256" key="6">
    <source>
        <dbReference type="ARBA" id="ARBA00023136"/>
    </source>
</evidence>
<dbReference type="HAMAP" id="MF_01147">
    <property type="entry name" value="Lgt"/>
    <property type="match status" value="1"/>
</dbReference>
<dbReference type="Gene3D" id="1.10.150.240">
    <property type="entry name" value="Putative phosphatase, domain 2"/>
    <property type="match status" value="1"/>
</dbReference>
<evidence type="ECO:0000256" key="5">
    <source>
        <dbReference type="ARBA" id="ARBA00022989"/>
    </source>
</evidence>
<dbReference type="Proteomes" id="UP000030008">
    <property type="component" value="Unassembled WGS sequence"/>
</dbReference>
<feature type="transmembrane region" description="Helical" evidence="7">
    <location>
        <begin position="207"/>
        <end position="224"/>
    </location>
</feature>
<dbReference type="SUPFAM" id="SSF56784">
    <property type="entry name" value="HAD-like"/>
    <property type="match status" value="1"/>
</dbReference>
<dbReference type="InterPro" id="IPR036412">
    <property type="entry name" value="HAD-like_sf"/>
</dbReference>
<comment type="function">
    <text evidence="7">Catalyzes the transfer of the diacylglyceryl group from phosphatidylglycerol to the sulfhydryl group of the N-terminal cysteine of a prolipoprotein, the first step in the formation of mature lipoproteins.</text>
</comment>
<dbReference type="InterPro" id="IPR041492">
    <property type="entry name" value="HAD_2"/>
</dbReference>
<dbReference type="Gene3D" id="3.40.50.1000">
    <property type="entry name" value="HAD superfamily/HAD-like"/>
    <property type="match status" value="1"/>
</dbReference>
<sequence length="490" mass="56555">MTFFPDMKTVLTIGSLQVTWYAVLILSGAFLAYFLSLRQFKKWGYKEEVFENFFLMMLPIAIIGARLYYVIFEWNNLYAADPIRIFYIWEGGLAIHGGVIAGTIFGWFYFRRYQYNGLRIMDVVFPNMMLAQAIGRWGNFINQEAYGGVVNASFYDHFPAFIRDHMYIDGAFRQPTFLYESVGNLIGFVLITVVYKKHGRKKRGDLAFAYLAWYGMIRFFIEGMRTDSLMLGGLRVAQLVSLLGVLIGILGILGVWDKVFKNIYPFKKHKPAVIFDLDGTLVDTKELIYKSFEHTFAQYKPGYTLSEEEKQSFLGPTLKQSFLRYFKEEQVDEIIACYRAYNHEHHDEFVKPIPHVKETLEYLKANDYPLAVMSNKLQDIVRMGLKQFDLESYFEIILGGADVERPKPDPIGILTACEQLHVPHDDVVYVGDAPTDIEACKKMGAFSVAFVYEESRAQEMQLCKPCAIIRDMSDLITIIKEDHEWSDVTI</sequence>
<dbReference type="InterPro" id="IPR006439">
    <property type="entry name" value="HAD-SF_hydro_IA"/>
</dbReference>
<dbReference type="InterPro" id="IPR023198">
    <property type="entry name" value="PGP-like_dom2"/>
</dbReference>
<comment type="catalytic activity">
    <reaction evidence="7">
        <text>L-cysteinyl-[prolipoprotein] + a 1,2-diacyl-sn-glycero-3-phospho-(1'-sn-glycerol) = an S-1,2-diacyl-sn-glyceryl-L-cysteinyl-[prolipoprotein] + sn-glycerol 1-phosphate + H(+)</text>
        <dbReference type="Rhea" id="RHEA:56712"/>
        <dbReference type="Rhea" id="RHEA-COMP:14679"/>
        <dbReference type="Rhea" id="RHEA-COMP:14680"/>
        <dbReference type="ChEBI" id="CHEBI:15378"/>
        <dbReference type="ChEBI" id="CHEBI:29950"/>
        <dbReference type="ChEBI" id="CHEBI:57685"/>
        <dbReference type="ChEBI" id="CHEBI:64716"/>
        <dbReference type="ChEBI" id="CHEBI:140658"/>
        <dbReference type="EC" id="2.5.1.145"/>
    </reaction>
</comment>
<dbReference type="InterPro" id="IPR001640">
    <property type="entry name" value="Lgt"/>
</dbReference>
<dbReference type="PROSITE" id="PS01311">
    <property type="entry name" value="LGT"/>
    <property type="match status" value="1"/>
</dbReference>
<dbReference type="Pfam" id="PF13419">
    <property type="entry name" value="HAD_2"/>
    <property type="match status" value="1"/>
</dbReference>
<reference evidence="8 9" key="1">
    <citation type="submission" date="2014-08" db="EMBL/GenBank/DDBJ databases">
        <title>Clostridium innocuum, an unnegligible vancomycin-resistant pathogen causing extra-intestinal infections.</title>
        <authorList>
            <person name="Feng Y."/>
            <person name="Chiu C.-H."/>
        </authorList>
    </citation>
    <scope>NUCLEOTIDE SEQUENCE [LARGE SCALE GENOMIC DNA]</scope>
    <source>
        <strain evidence="8 9">AN88</strain>
    </source>
</reference>
<evidence type="ECO:0000256" key="1">
    <source>
        <dbReference type="ARBA" id="ARBA00007150"/>
    </source>
</evidence>
<feature type="transmembrane region" description="Helical" evidence="7">
    <location>
        <begin position="176"/>
        <end position="195"/>
    </location>
</feature>
<feature type="transmembrane region" description="Helical" evidence="7">
    <location>
        <begin position="20"/>
        <end position="37"/>
    </location>
</feature>
<keyword evidence="2 7" id="KW-1003">Cell membrane</keyword>
<dbReference type="GO" id="GO:0008961">
    <property type="term" value="F:phosphatidylglycerol-prolipoprotein diacylglyceryl transferase activity"/>
    <property type="evidence" value="ECO:0007669"/>
    <property type="project" value="UniProtKB-UniRule"/>
</dbReference>
<protein>
    <recommendedName>
        <fullName evidence="7">Phosphatidylglycerol--prolipoprotein diacylglyceryl transferase</fullName>
        <ecNumber evidence="7">2.5.1.145</ecNumber>
    </recommendedName>
</protein>
<evidence type="ECO:0000256" key="4">
    <source>
        <dbReference type="ARBA" id="ARBA00022692"/>
    </source>
</evidence>
<dbReference type="NCBIfam" id="TIGR01549">
    <property type="entry name" value="HAD-SF-IA-v1"/>
    <property type="match status" value="1"/>
</dbReference>
<dbReference type="SFLD" id="SFLDG01135">
    <property type="entry name" value="C1.5.6:_HAD__Beta-PGM__Phospha"/>
    <property type="match status" value="1"/>
</dbReference>
<gene>
    <name evidence="7" type="primary">lgt</name>
    <name evidence="8" type="ORF">CIAN88_02005</name>
</gene>
<dbReference type="PANTHER" id="PTHR30589">
    <property type="entry name" value="PROLIPOPROTEIN DIACYLGLYCERYL TRANSFERASE"/>
    <property type="match status" value="1"/>
</dbReference>
<comment type="subcellular location">
    <subcellularLocation>
        <location evidence="7">Cell membrane</location>
        <topology evidence="7">Multi-pass membrane protein</topology>
    </subcellularLocation>
</comment>
<comment type="pathway">
    <text evidence="7">Protein modification; lipoprotein biosynthesis (diacylglyceryl transfer).</text>
</comment>
<dbReference type="SFLD" id="SFLDS00003">
    <property type="entry name" value="Haloacid_Dehalogenase"/>
    <property type="match status" value="1"/>
</dbReference>
<dbReference type="Pfam" id="PF01790">
    <property type="entry name" value="LGT"/>
    <property type="match status" value="1"/>
</dbReference>
<dbReference type="RefSeq" id="WP_044903716.1">
    <property type="nucleotide sequence ID" value="NZ_JAQCQO010000003.1"/>
</dbReference>
<comment type="caution">
    <text evidence="8">The sequence shown here is derived from an EMBL/GenBank/DDBJ whole genome shotgun (WGS) entry which is preliminary data.</text>
</comment>
<evidence type="ECO:0000256" key="3">
    <source>
        <dbReference type="ARBA" id="ARBA00022679"/>
    </source>
</evidence>
<dbReference type="UniPathway" id="UPA00664"/>
<name>A0A099IC45_CLOIN</name>
<dbReference type="PANTHER" id="PTHR30589:SF0">
    <property type="entry name" value="PHOSPHATIDYLGLYCEROL--PROLIPOPROTEIN DIACYLGLYCERYL TRANSFERASE"/>
    <property type="match status" value="1"/>
</dbReference>